<dbReference type="EMBL" id="JBJUIK010000004">
    <property type="protein sequence ID" value="KAL3528720.1"/>
    <property type="molecule type" value="Genomic_DNA"/>
</dbReference>
<dbReference type="InterPro" id="IPR053151">
    <property type="entry name" value="RNase_H-like"/>
</dbReference>
<gene>
    <name evidence="2" type="ORF">ACH5RR_008042</name>
</gene>
<dbReference type="InterPro" id="IPR044730">
    <property type="entry name" value="RNase_H-like_dom_plant"/>
</dbReference>
<dbReference type="CDD" id="cd06222">
    <property type="entry name" value="RNase_H_like"/>
    <property type="match status" value="1"/>
</dbReference>
<evidence type="ECO:0000313" key="2">
    <source>
        <dbReference type="EMBL" id="KAL3528720.1"/>
    </source>
</evidence>
<feature type="domain" description="RNase H type-1" evidence="1">
    <location>
        <begin position="29"/>
        <end position="101"/>
    </location>
</feature>
<evidence type="ECO:0000259" key="1">
    <source>
        <dbReference type="Pfam" id="PF13456"/>
    </source>
</evidence>
<dbReference type="InterPro" id="IPR002156">
    <property type="entry name" value="RNaseH_domain"/>
</dbReference>
<reference evidence="2 3" key="1">
    <citation type="submission" date="2024-11" db="EMBL/GenBank/DDBJ databases">
        <title>A near-complete genome assembly of Cinchona calisaya.</title>
        <authorList>
            <person name="Lian D.C."/>
            <person name="Zhao X.W."/>
            <person name="Wei L."/>
        </authorList>
    </citation>
    <scope>NUCLEOTIDE SEQUENCE [LARGE SCALE GENOMIC DNA]</scope>
    <source>
        <tissue evidence="2">Nenye</tissue>
    </source>
</reference>
<dbReference type="Pfam" id="PF13456">
    <property type="entry name" value="RVT_3"/>
    <property type="match status" value="1"/>
</dbReference>
<keyword evidence="3" id="KW-1185">Reference proteome</keyword>
<dbReference type="PANTHER" id="PTHR47723">
    <property type="entry name" value="OS05G0353850 PROTEIN"/>
    <property type="match status" value="1"/>
</dbReference>
<dbReference type="Gene3D" id="3.30.420.10">
    <property type="entry name" value="Ribonuclease H-like superfamily/Ribonuclease H"/>
    <property type="match status" value="1"/>
</dbReference>
<proteinExistence type="predicted"/>
<sequence>MLLGWEFPRQGWVKLNVDESATGCPDPVGGGGLLRNDQGLWIFGFAMNIGELTSLVAELWAIWKGLQISWDLNFKHLEIESNSILGVQIIQEAAEDHQHYNLINYMLAKMSLGLNLGVTLLPDPSNIVKSADMIGATCKRYVTLS</sequence>
<dbReference type="Proteomes" id="UP001630127">
    <property type="component" value="Unassembled WGS sequence"/>
</dbReference>
<dbReference type="AlphaFoldDB" id="A0ABD3AE42"/>
<dbReference type="SUPFAM" id="SSF53098">
    <property type="entry name" value="Ribonuclease H-like"/>
    <property type="match status" value="1"/>
</dbReference>
<dbReference type="PANTHER" id="PTHR47723:SF19">
    <property type="entry name" value="POLYNUCLEOTIDYL TRANSFERASE, RIBONUCLEASE H-LIKE SUPERFAMILY PROTEIN"/>
    <property type="match status" value="1"/>
</dbReference>
<accession>A0ABD3AE42</accession>
<comment type="caution">
    <text evidence="2">The sequence shown here is derived from an EMBL/GenBank/DDBJ whole genome shotgun (WGS) entry which is preliminary data.</text>
</comment>
<dbReference type="InterPro" id="IPR036397">
    <property type="entry name" value="RNaseH_sf"/>
</dbReference>
<protein>
    <recommendedName>
        <fullName evidence="1">RNase H type-1 domain-containing protein</fullName>
    </recommendedName>
</protein>
<evidence type="ECO:0000313" key="3">
    <source>
        <dbReference type="Proteomes" id="UP001630127"/>
    </source>
</evidence>
<organism evidence="2 3">
    <name type="scientific">Cinchona calisaya</name>
    <dbReference type="NCBI Taxonomy" id="153742"/>
    <lineage>
        <taxon>Eukaryota</taxon>
        <taxon>Viridiplantae</taxon>
        <taxon>Streptophyta</taxon>
        <taxon>Embryophyta</taxon>
        <taxon>Tracheophyta</taxon>
        <taxon>Spermatophyta</taxon>
        <taxon>Magnoliopsida</taxon>
        <taxon>eudicotyledons</taxon>
        <taxon>Gunneridae</taxon>
        <taxon>Pentapetalae</taxon>
        <taxon>asterids</taxon>
        <taxon>lamiids</taxon>
        <taxon>Gentianales</taxon>
        <taxon>Rubiaceae</taxon>
        <taxon>Cinchonoideae</taxon>
        <taxon>Cinchoneae</taxon>
        <taxon>Cinchona</taxon>
    </lineage>
</organism>
<name>A0ABD3AE42_9GENT</name>
<dbReference type="InterPro" id="IPR012337">
    <property type="entry name" value="RNaseH-like_sf"/>
</dbReference>